<dbReference type="SMART" id="SM00091">
    <property type="entry name" value="PAS"/>
    <property type="match status" value="2"/>
</dbReference>
<evidence type="ECO:0000259" key="8">
    <source>
        <dbReference type="PROSITE" id="PS50112"/>
    </source>
</evidence>
<keyword evidence="3" id="KW-0805">Transcription regulation</keyword>
<evidence type="ECO:0000313" key="11">
    <source>
        <dbReference type="RefSeq" id="XP_033157942.1"/>
    </source>
</evidence>
<accession>A0A6P8JNH8</accession>
<feature type="compositionally biased region" description="Polar residues" evidence="7">
    <location>
        <begin position="317"/>
        <end position="326"/>
    </location>
</feature>
<dbReference type="Pfam" id="PF23171">
    <property type="entry name" value="bHLH_HIF1A"/>
    <property type="match status" value="1"/>
</dbReference>
<sequence length="966" mass="103654">MEHHGSGFVSSPWAAVLGHHSMASDAGFAAAAAAAHVQNHSMHHPIHSHHHHHSHSHPHPHPHSHPHHHPHLGTAGGMPMDLHVPQGFPYYRYREDALCWGDRKSMEEIGEAQSSVNARILELRKEKSRDAARSRRGKENYEFYELAKMLPLPAAITSQLDKASIIRLTISYLKLRDFSGHGDPPWTREASSSSKLKSAAIRRSPAVDLFEQHQGTHILQSLDGFALAVAADGRFLYISETVSIYLGLSQVEMTGSSIFDYIHQADHSEIAEQLGLSLTSGGGGGGGSSSSGGGGGGAGGGMASPTSGASDDGSGTHGTNNPDVAASMTQASTSGYKGYDRSFCVRMKSTLTKRGCHFKSSGYRVVLLLCKLRPQYTFSHSRKSQPPLLGMVALAIALPPPSVHEIRLECDMFVTRVNFDLRVAHCEPRVSDLLDYSPEDLVNKSLYSLCHAEDANRLRKSHSDLIEKGQVLTGYYRLMNKSGGYTWLQTCATVVCSTKNADEQNIICVNYVISNRENENMILDCCQLEPSPDSIKHEEGLGNDKSSGSPGGDASGEGNSHLSAGDMKLNSPKTDSESHSHRGRGRSAAASHGSSLNSLTMIKDSPTPLGVEIDSGVLPTTVATPVPAATPPVQSTKRKRKTKASQHAEDQGQEQAISEQPLPKLPTMEQRDQQPRSRLPSIVDEQPSSAADSAVKDLEQAMSKHLPSPAAVVSVAPPNTDFSADSLLKQQQQQQQLDPNEKSSTIQWIGTPYQQPPAPMPATALLRQLYANRESVIRATARQTPTGVGPGVFYGDQQTGPLPTPPGSESSYENQYLQLHSAASGGHPGGQKTSADAFTNLVSTYGGYHSSIDYHNAMTPPSSVSPRDSNQPGKAAPVLASNGGYDYAPDPLRGQYATSTGDVVPATLPLKPQASYTATMHPSGSTTTEGGVTYSNLDQPQYFAPHSSFHLYHKGSPASGWYSTPS</sequence>
<feature type="region of interest" description="Disordered" evidence="7">
    <location>
        <begin position="621"/>
        <end position="694"/>
    </location>
</feature>
<dbReference type="Proteomes" id="UP000515162">
    <property type="component" value="Chromosome 3L"/>
</dbReference>
<dbReference type="FunFam" id="4.10.280.10:FF:000007">
    <property type="entry name" value="single-minded homolog 1 isoform X1"/>
    <property type="match status" value="1"/>
</dbReference>
<protein>
    <submittedName>
        <fullName evidence="11">Protein trachealess isoform X3</fullName>
    </submittedName>
</protein>
<keyword evidence="6" id="KW-0539">Nucleus</keyword>
<dbReference type="PROSITE" id="PS50112">
    <property type="entry name" value="PAS"/>
    <property type="match status" value="2"/>
</dbReference>
<dbReference type="FunFam" id="3.30.450.20:FF:000054">
    <property type="entry name" value="Trachealess, isoform D"/>
    <property type="match status" value="1"/>
</dbReference>
<dbReference type="SUPFAM" id="SSF55785">
    <property type="entry name" value="PYP-like sensor domain (PAS domain)"/>
    <property type="match status" value="2"/>
</dbReference>
<keyword evidence="10" id="KW-1185">Reference proteome</keyword>
<evidence type="ECO:0000256" key="1">
    <source>
        <dbReference type="ARBA" id="ARBA00004123"/>
    </source>
</evidence>
<dbReference type="CTD" id="7200"/>
<organism evidence="10 11">
    <name type="scientific">Drosophila mauritiana</name>
    <name type="common">Fruit fly</name>
    <dbReference type="NCBI Taxonomy" id="7226"/>
    <lineage>
        <taxon>Eukaryota</taxon>
        <taxon>Metazoa</taxon>
        <taxon>Ecdysozoa</taxon>
        <taxon>Arthropoda</taxon>
        <taxon>Hexapoda</taxon>
        <taxon>Insecta</taxon>
        <taxon>Pterygota</taxon>
        <taxon>Neoptera</taxon>
        <taxon>Endopterygota</taxon>
        <taxon>Diptera</taxon>
        <taxon>Brachycera</taxon>
        <taxon>Muscomorpha</taxon>
        <taxon>Ephydroidea</taxon>
        <taxon>Drosophilidae</taxon>
        <taxon>Drosophila</taxon>
        <taxon>Sophophora</taxon>
    </lineage>
</organism>
<dbReference type="GO" id="GO:0045944">
    <property type="term" value="P:positive regulation of transcription by RNA polymerase II"/>
    <property type="evidence" value="ECO:0007669"/>
    <property type="project" value="UniProtKB-ARBA"/>
</dbReference>
<dbReference type="PROSITE" id="PS50888">
    <property type="entry name" value="BHLH"/>
    <property type="match status" value="1"/>
</dbReference>
<dbReference type="InterPro" id="IPR013655">
    <property type="entry name" value="PAS_fold_3"/>
</dbReference>
<dbReference type="GO" id="GO:0046983">
    <property type="term" value="F:protein dimerization activity"/>
    <property type="evidence" value="ECO:0007669"/>
    <property type="project" value="InterPro"/>
</dbReference>
<feature type="domain" description="BHLH" evidence="9">
    <location>
        <begin position="123"/>
        <end position="176"/>
    </location>
</feature>
<feature type="compositionally biased region" description="Low complexity" evidence="7">
    <location>
        <begin position="621"/>
        <end position="633"/>
    </location>
</feature>
<feature type="region of interest" description="Disordered" evidence="7">
    <location>
        <begin position="276"/>
        <end position="326"/>
    </location>
</feature>
<keyword evidence="4" id="KW-0238">DNA-binding</keyword>
<dbReference type="CDD" id="cd19733">
    <property type="entry name" value="bHLH-PAS_trachealess_like"/>
    <property type="match status" value="1"/>
</dbReference>
<feature type="region of interest" description="Disordered" evidence="7">
    <location>
        <begin position="43"/>
        <end position="79"/>
    </location>
</feature>
<evidence type="ECO:0000259" key="9">
    <source>
        <dbReference type="PROSITE" id="PS50888"/>
    </source>
</evidence>
<dbReference type="Pfam" id="PF08447">
    <property type="entry name" value="PAS_3"/>
    <property type="match status" value="1"/>
</dbReference>
<dbReference type="AlphaFoldDB" id="A0A6P8JNH8"/>
<dbReference type="InterPro" id="IPR011598">
    <property type="entry name" value="bHLH_dom"/>
</dbReference>
<evidence type="ECO:0000256" key="6">
    <source>
        <dbReference type="ARBA" id="ARBA00023242"/>
    </source>
</evidence>
<dbReference type="GO" id="GO:0045165">
    <property type="term" value="P:cell fate commitment"/>
    <property type="evidence" value="ECO:0007669"/>
    <property type="project" value="UniProtKB-ARBA"/>
</dbReference>
<dbReference type="GO" id="GO:0000977">
    <property type="term" value="F:RNA polymerase II transcription regulatory region sequence-specific DNA binding"/>
    <property type="evidence" value="ECO:0007669"/>
    <property type="project" value="TreeGrafter"/>
</dbReference>
<dbReference type="FunFam" id="3.30.450.20:FF:000089">
    <property type="entry name" value="Trachealess, isoform E"/>
    <property type="match status" value="1"/>
</dbReference>
<evidence type="ECO:0000256" key="2">
    <source>
        <dbReference type="ARBA" id="ARBA00022737"/>
    </source>
</evidence>
<evidence type="ECO:0000256" key="7">
    <source>
        <dbReference type="SAM" id="MobiDB-lite"/>
    </source>
</evidence>
<dbReference type="SUPFAM" id="SSF47459">
    <property type="entry name" value="HLH, helix-loop-helix DNA-binding domain"/>
    <property type="match status" value="1"/>
</dbReference>
<evidence type="ECO:0000256" key="3">
    <source>
        <dbReference type="ARBA" id="ARBA00023015"/>
    </source>
</evidence>
<keyword evidence="2" id="KW-0677">Repeat</keyword>
<dbReference type="InterPro" id="IPR000014">
    <property type="entry name" value="PAS"/>
</dbReference>
<proteinExistence type="predicted"/>
<feature type="compositionally biased region" description="Gly residues" evidence="7">
    <location>
        <begin position="280"/>
        <end position="302"/>
    </location>
</feature>
<dbReference type="Pfam" id="PF00989">
    <property type="entry name" value="PAS"/>
    <property type="match status" value="1"/>
</dbReference>
<feature type="domain" description="PAS" evidence="8">
    <location>
        <begin position="211"/>
        <end position="281"/>
    </location>
</feature>
<feature type="region of interest" description="Disordered" evidence="7">
    <location>
        <begin position="857"/>
        <end position="899"/>
    </location>
</feature>
<gene>
    <name evidence="11" type="primary">LOC117139610</name>
</gene>
<dbReference type="GeneID" id="117139610"/>
<dbReference type="Gene3D" id="3.30.450.20">
    <property type="entry name" value="PAS domain"/>
    <property type="match status" value="2"/>
</dbReference>
<reference evidence="11" key="1">
    <citation type="submission" date="2025-08" db="UniProtKB">
        <authorList>
            <consortium name="RefSeq"/>
        </authorList>
    </citation>
    <scope>IDENTIFICATION</scope>
    <source>
        <strain evidence="11">Mau12</strain>
        <tissue evidence="11">Whole Body</tissue>
    </source>
</reference>
<dbReference type="SMART" id="SM00353">
    <property type="entry name" value="HLH"/>
    <property type="match status" value="1"/>
</dbReference>
<dbReference type="GO" id="GO:0005634">
    <property type="term" value="C:nucleus"/>
    <property type="evidence" value="ECO:0007669"/>
    <property type="project" value="UniProtKB-SubCell"/>
</dbReference>
<dbReference type="Gene3D" id="4.10.280.10">
    <property type="entry name" value="Helix-loop-helix DNA-binding domain"/>
    <property type="match status" value="1"/>
</dbReference>
<dbReference type="GO" id="GO:0000981">
    <property type="term" value="F:DNA-binding transcription factor activity, RNA polymerase II-specific"/>
    <property type="evidence" value="ECO:0007669"/>
    <property type="project" value="TreeGrafter"/>
</dbReference>
<evidence type="ECO:0000256" key="5">
    <source>
        <dbReference type="ARBA" id="ARBA00023163"/>
    </source>
</evidence>
<feature type="region of interest" description="Disordered" evidence="7">
    <location>
        <begin position="533"/>
        <end position="603"/>
    </location>
</feature>
<feature type="compositionally biased region" description="Low complexity" evidence="7">
    <location>
        <begin position="586"/>
        <end position="595"/>
    </location>
</feature>
<dbReference type="PANTHER" id="PTHR23043">
    <property type="entry name" value="HYPOXIA-INDUCIBLE FACTOR 1 ALPHA"/>
    <property type="match status" value="1"/>
</dbReference>
<feature type="compositionally biased region" description="Polar residues" evidence="7">
    <location>
        <begin position="859"/>
        <end position="872"/>
    </location>
</feature>
<name>A0A6P8JNH8_DROMA</name>
<dbReference type="SMART" id="SM00086">
    <property type="entry name" value="PAC"/>
    <property type="match status" value="1"/>
</dbReference>
<dbReference type="InterPro" id="IPR036638">
    <property type="entry name" value="HLH_DNA-bd_sf"/>
</dbReference>
<dbReference type="PANTHER" id="PTHR23043:SF26">
    <property type="entry name" value="PROTEIN TRACHEALESS"/>
    <property type="match status" value="1"/>
</dbReference>
<dbReference type="InterPro" id="IPR001610">
    <property type="entry name" value="PAC"/>
</dbReference>
<evidence type="ECO:0000256" key="4">
    <source>
        <dbReference type="ARBA" id="ARBA00023125"/>
    </source>
</evidence>
<dbReference type="CDD" id="cd00130">
    <property type="entry name" value="PAS"/>
    <property type="match status" value="2"/>
</dbReference>
<feature type="domain" description="PAS" evidence="8">
    <location>
        <begin position="414"/>
        <end position="469"/>
    </location>
</feature>
<comment type="subcellular location">
    <subcellularLocation>
        <location evidence="1">Nucleus</location>
    </subcellularLocation>
</comment>
<keyword evidence="5" id="KW-0804">Transcription</keyword>
<dbReference type="InterPro" id="IPR013767">
    <property type="entry name" value="PAS_fold"/>
</dbReference>
<feature type="compositionally biased region" description="Basic residues" evidence="7">
    <location>
        <begin position="43"/>
        <end position="71"/>
    </location>
</feature>
<dbReference type="InterPro" id="IPR035965">
    <property type="entry name" value="PAS-like_dom_sf"/>
</dbReference>
<dbReference type="RefSeq" id="XP_033157942.1">
    <property type="nucleotide sequence ID" value="XM_033302051.1"/>
</dbReference>
<evidence type="ECO:0000313" key="10">
    <source>
        <dbReference type="Proteomes" id="UP000515162"/>
    </source>
</evidence>